<dbReference type="AlphaFoldDB" id="A0AAD4TAX0"/>
<evidence type="ECO:0000313" key="3">
    <source>
        <dbReference type="Proteomes" id="UP001202328"/>
    </source>
</evidence>
<keyword evidence="3" id="KW-1185">Reference proteome</keyword>
<evidence type="ECO:0000313" key="2">
    <source>
        <dbReference type="EMBL" id="KAI3953056.1"/>
    </source>
</evidence>
<keyword evidence="1" id="KW-1133">Transmembrane helix</keyword>
<keyword evidence="1" id="KW-0472">Membrane</keyword>
<dbReference type="Proteomes" id="UP001202328">
    <property type="component" value="Unassembled WGS sequence"/>
</dbReference>
<name>A0AAD4TAX0_9MAGN</name>
<protein>
    <submittedName>
        <fullName evidence="2">Uncharacterized protein</fullName>
    </submittedName>
</protein>
<sequence>STNSSIFFFLRNLRKGPAAVVVDFFILQISHWLIFFCFNLLRITSLKTTGAVVELCNIVATAGARVSPLQGFIVS</sequence>
<dbReference type="EMBL" id="JAJJMB010002072">
    <property type="protein sequence ID" value="KAI3953056.1"/>
    <property type="molecule type" value="Genomic_DNA"/>
</dbReference>
<proteinExistence type="predicted"/>
<keyword evidence="1" id="KW-0812">Transmembrane</keyword>
<feature type="non-terminal residue" evidence="2">
    <location>
        <position position="1"/>
    </location>
</feature>
<accession>A0AAD4TAX0</accession>
<gene>
    <name evidence="2" type="ORF">MKW98_020251</name>
</gene>
<feature type="transmembrane region" description="Helical" evidence="1">
    <location>
        <begin position="20"/>
        <end position="41"/>
    </location>
</feature>
<reference evidence="2" key="1">
    <citation type="submission" date="2022-04" db="EMBL/GenBank/DDBJ databases">
        <title>A functionally conserved STORR gene fusion in Papaver species that diverged 16.8 million years ago.</title>
        <authorList>
            <person name="Catania T."/>
        </authorList>
    </citation>
    <scope>NUCLEOTIDE SEQUENCE</scope>
    <source>
        <strain evidence="2">S-188037</strain>
    </source>
</reference>
<organism evidence="2 3">
    <name type="scientific">Papaver atlanticum</name>
    <dbReference type="NCBI Taxonomy" id="357466"/>
    <lineage>
        <taxon>Eukaryota</taxon>
        <taxon>Viridiplantae</taxon>
        <taxon>Streptophyta</taxon>
        <taxon>Embryophyta</taxon>
        <taxon>Tracheophyta</taxon>
        <taxon>Spermatophyta</taxon>
        <taxon>Magnoliopsida</taxon>
        <taxon>Ranunculales</taxon>
        <taxon>Papaveraceae</taxon>
        <taxon>Papaveroideae</taxon>
        <taxon>Papaver</taxon>
    </lineage>
</organism>
<comment type="caution">
    <text evidence="2">The sequence shown here is derived from an EMBL/GenBank/DDBJ whole genome shotgun (WGS) entry which is preliminary data.</text>
</comment>
<evidence type="ECO:0000256" key="1">
    <source>
        <dbReference type="SAM" id="Phobius"/>
    </source>
</evidence>